<accession>A0ACB7YNZ5</accession>
<organism evidence="1 2">
    <name type="scientific">Vaccinium darrowii</name>
    <dbReference type="NCBI Taxonomy" id="229202"/>
    <lineage>
        <taxon>Eukaryota</taxon>
        <taxon>Viridiplantae</taxon>
        <taxon>Streptophyta</taxon>
        <taxon>Embryophyta</taxon>
        <taxon>Tracheophyta</taxon>
        <taxon>Spermatophyta</taxon>
        <taxon>Magnoliopsida</taxon>
        <taxon>eudicotyledons</taxon>
        <taxon>Gunneridae</taxon>
        <taxon>Pentapetalae</taxon>
        <taxon>asterids</taxon>
        <taxon>Ericales</taxon>
        <taxon>Ericaceae</taxon>
        <taxon>Vaccinioideae</taxon>
        <taxon>Vaccinieae</taxon>
        <taxon>Vaccinium</taxon>
    </lineage>
</organism>
<name>A0ACB7YNZ5_9ERIC</name>
<gene>
    <name evidence="1" type="ORF">Vadar_020966</name>
</gene>
<reference evidence="1 2" key="1">
    <citation type="journal article" date="2021" name="Hortic Res">
        <title>High-quality reference genome and annotation aids understanding of berry development for evergreen blueberry (Vaccinium darrowii).</title>
        <authorList>
            <person name="Yu J."/>
            <person name="Hulse-Kemp A.M."/>
            <person name="Babiker E."/>
            <person name="Staton M."/>
        </authorList>
    </citation>
    <scope>NUCLEOTIDE SEQUENCE [LARGE SCALE GENOMIC DNA]</scope>
    <source>
        <strain evidence="2">cv. NJ 8807/NJ 8810</strain>
        <tissue evidence="1">Young leaf</tissue>
    </source>
</reference>
<sequence>MWRKVPKSVMEKLKPWDRNELQRREEQLRLKCESKLEAVDWDMMKKHLTPEDRKAYERLCTEVRSDIIKNLTELLHTRRPSRYLQYYYGEFGYLPFKERMGLTWTRWKEMCHGTFSASKIASKILEIGSVGLAGVLFGLSLAGNEKGKES</sequence>
<keyword evidence="2" id="KW-1185">Reference proteome</keyword>
<dbReference type="EMBL" id="CM037161">
    <property type="protein sequence ID" value="KAH7855076.1"/>
    <property type="molecule type" value="Genomic_DNA"/>
</dbReference>
<evidence type="ECO:0000313" key="1">
    <source>
        <dbReference type="EMBL" id="KAH7855076.1"/>
    </source>
</evidence>
<dbReference type="Proteomes" id="UP000828048">
    <property type="component" value="Chromosome 11"/>
</dbReference>
<proteinExistence type="predicted"/>
<protein>
    <submittedName>
        <fullName evidence="1">Uncharacterized protein</fullName>
    </submittedName>
</protein>
<comment type="caution">
    <text evidence="1">The sequence shown here is derived from an EMBL/GenBank/DDBJ whole genome shotgun (WGS) entry which is preliminary data.</text>
</comment>
<evidence type="ECO:0000313" key="2">
    <source>
        <dbReference type="Proteomes" id="UP000828048"/>
    </source>
</evidence>